<keyword evidence="2" id="KW-1185">Reference proteome</keyword>
<accession>A0A1S1YSN5</accession>
<protein>
    <recommendedName>
        <fullName evidence="3">Lipocalin-like domain-containing protein</fullName>
    </recommendedName>
</protein>
<comment type="caution">
    <text evidence="1">The sequence shown here is derived from an EMBL/GenBank/DDBJ whole genome shotgun (WGS) entry which is preliminary data.</text>
</comment>
<proteinExistence type="predicted"/>
<dbReference type="RefSeq" id="WP_044218228.1">
    <property type="nucleotide sequence ID" value="NZ_JRYR02000002.1"/>
</dbReference>
<organism evidence="1 2">
    <name type="scientific">Flammeovirga pacifica</name>
    <dbReference type="NCBI Taxonomy" id="915059"/>
    <lineage>
        <taxon>Bacteria</taxon>
        <taxon>Pseudomonadati</taxon>
        <taxon>Bacteroidota</taxon>
        <taxon>Cytophagia</taxon>
        <taxon>Cytophagales</taxon>
        <taxon>Flammeovirgaceae</taxon>
        <taxon>Flammeovirga</taxon>
    </lineage>
</organism>
<dbReference type="STRING" id="915059.NH26_20750"/>
<reference evidence="1 2" key="1">
    <citation type="journal article" date="2012" name="Int. J. Syst. Evol. Microbiol.">
        <title>Flammeovirga pacifica sp. nov., isolated from deep-sea sediment.</title>
        <authorList>
            <person name="Xu H."/>
            <person name="Fu Y."/>
            <person name="Yang N."/>
            <person name="Ding Z."/>
            <person name="Lai Q."/>
            <person name="Zeng R."/>
        </authorList>
    </citation>
    <scope>NUCLEOTIDE SEQUENCE [LARGE SCALE GENOMIC DNA]</scope>
    <source>
        <strain evidence="2">DSM 24597 / LMG 26175 / WPAGA1</strain>
    </source>
</reference>
<dbReference type="Gene3D" id="2.40.128.490">
    <property type="entry name" value="Uncharacterised protein PF14869, DUF4488"/>
    <property type="match status" value="1"/>
</dbReference>
<gene>
    <name evidence="1" type="ORF">NH26_20750</name>
</gene>
<dbReference type="EMBL" id="JRYR02000002">
    <property type="protein sequence ID" value="OHX64041.1"/>
    <property type="molecule type" value="Genomic_DNA"/>
</dbReference>
<evidence type="ECO:0000313" key="1">
    <source>
        <dbReference type="EMBL" id="OHX64041.1"/>
    </source>
</evidence>
<dbReference type="OrthoDB" id="1493972at2"/>
<dbReference type="AlphaFoldDB" id="A0A1S1YSN5"/>
<dbReference type="PROSITE" id="PS51257">
    <property type="entry name" value="PROKAR_LIPOPROTEIN"/>
    <property type="match status" value="1"/>
</dbReference>
<name>A0A1S1YSN5_FLAPC</name>
<evidence type="ECO:0008006" key="3">
    <source>
        <dbReference type="Google" id="ProtNLM"/>
    </source>
</evidence>
<sequence>MKNLIYLITLLTISSCIQKSKVPNIQGTWELISAESVENDSSKMMDLSNRRMIKIFSQQHFAFFNHDVHNGKDSTTYYASGGGTYLLKGDEYTEKLEYCSYRPWEGNDFTFRLYFEGDTLIQIGKEEIADLGVDRLIIEKYKRIERKVKNIHALPLM</sequence>
<evidence type="ECO:0000313" key="2">
    <source>
        <dbReference type="Proteomes" id="UP000179797"/>
    </source>
</evidence>
<dbReference type="Proteomes" id="UP000179797">
    <property type="component" value="Unassembled WGS sequence"/>
</dbReference>